<dbReference type="Gene3D" id="1.10.150.130">
    <property type="match status" value="1"/>
</dbReference>
<dbReference type="Gene3D" id="1.10.443.10">
    <property type="entry name" value="Intergrase catalytic core"/>
    <property type="match status" value="1"/>
</dbReference>
<dbReference type="InterPro" id="IPR050090">
    <property type="entry name" value="Tyrosine_recombinase_XerCD"/>
</dbReference>
<name>A0A385UCW1_9CAUD</name>
<dbReference type="GO" id="GO:0016787">
    <property type="term" value="F:hydrolase activity"/>
    <property type="evidence" value="ECO:0007669"/>
    <property type="project" value="UniProtKB-KW"/>
</dbReference>
<dbReference type="GO" id="GO:0075713">
    <property type="term" value="P:establishment of integrated proviral latency"/>
    <property type="evidence" value="ECO:0007669"/>
    <property type="project" value="UniProtKB-KW"/>
</dbReference>
<keyword evidence="7" id="KW-1179">Viral genome integration</keyword>
<keyword evidence="6" id="KW-0233">DNA recombination</keyword>
<dbReference type="GO" id="GO:0044826">
    <property type="term" value="P:viral genome integration into host DNA"/>
    <property type="evidence" value="ECO:0007669"/>
    <property type="project" value="UniProtKB-KW"/>
</dbReference>
<evidence type="ECO:0000256" key="7">
    <source>
        <dbReference type="ARBA" id="ARBA00023195"/>
    </source>
</evidence>
<dbReference type="InterPro" id="IPR002104">
    <property type="entry name" value="Integrase_catalytic"/>
</dbReference>
<gene>
    <name evidence="10" type="primary">28</name>
    <name evidence="10" type="ORF">SEA_GANCHO_28</name>
</gene>
<dbReference type="PANTHER" id="PTHR30349:SF91">
    <property type="entry name" value="INTA PROTEIN"/>
    <property type="match status" value="1"/>
</dbReference>
<dbReference type="InterPro" id="IPR013762">
    <property type="entry name" value="Integrase-like_cat_sf"/>
</dbReference>
<keyword evidence="4" id="KW-0378">Hydrolase</keyword>
<protein>
    <recommendedName>
        <fullName evidence="2">Integrase</fullName>
    </recommendedName>
</protein>
<accession>A0A385UCW1</accession>
<feature type="region of interest" description="Disordered" evidence="8">
    <location>
        <begin position="1"/>
        <end position="27"/>
    </location>
</feature>
<feature type="domain" description="Tyr recombinase" evidence="9">
    <location>
        <begin position="199"/>
        <end position="396"/>
    </location>
</feature>
<dbReference type="GO" id="GO:0016740">
    <property type="term" value="F:transferase activity"/>
    <property type="evidence" value="ECO:0007669"/>
    <property type="project" value="UniProtKB-KW"/>
</dbReference>
<evidence type="ECO:0000256" key="2">
    <source>
        <dbReference type="ARBA" id="ARBA00016082"/>
    </source>
</evidence>
<sequence length="411" mass="44795">MDPHAPGDTREDTAMGRRGNREGTYRHRPDGRWEARLLYDDPVTGERRRASFYGKTKTAVRQKMREAIDRLDADAPVRDAAVTVADWMRRWCTTTLAVSGRADSTKALYDTLSRQYVEPAPFGAIRLDRLRTSDVEALVLRLQQATRPGRDGAPRRAVADSTIRSTYTVLRQALDGAVRDGLLARNPAAAMKRPGLSRAEVRRINDAQLAALLAAAEGSRYHRALVLIAATGLRAGEALALQWDAVDLDAGSLRVVATVGRVGRRLRLTTPKTERSRRTVPLTPEMVAMLRRQRADLLAERIRAANVWEDHGLVFPSAFGRPVDPRNLLRVVEQAAAQIGLEGVGVHTLRHAAAVAMLEAGIHIRAVADILGHSSVAVTGDIYGHTSDATARAAVDVLSARLRTADTGGSS</sequence>
<dbReference type="SUPFAM" id="SSF56349">
    <property type="entry name" value="DNA breaking-rejoining enzymes"/>
    <property type="match status" value="1"/>
</dbReference>
<proteinExistence type="inferred from homology"/>
<dbReference type="Pfam" id="PF00589">
    <property type="entry name" value="Phage_integrase"/>
    <property type="match status" value="1"/>
</dbReference>
<keyword evidence="7" id="KW-1160">Virus entry into host cell</keyword>
<evidence type="ECO:0000256" key="8">
    <source>
        <dbReference type="SAM" id="MobiDB-lite"/>
    </source>
</evidence>
<dbReference type="PROSITE" id="PS51898">
    <property type="entry name" value="TYR_RECOMBINASE"/>
    <property type="match status" value="1"/>
</dbReference>
<evidence type="ECO:0000256" key="1">
    <source>
        <dbReference type="ARBA" id="ARBA00008857"/>
    </source>
</evidence>
<organism evidence="10 11">
    <name type="scientific">Mycobacterium phage Gancho</name>
    <dbReference type="NCBI Taxonomy" id="2301613"/>
    <lineage>
        <taxon>Viruses</taxon>
        <taxon>Duplodnaviria</taxon>
        <taxon>Heunggongvirae</taxon>
        <taxon>Uroviricota</taxon>
        <taxon>Caudoviricetes</taxon>
        <taxon>Gilesvirus</taxon>
        <taxon>Gilesvirus giles</taxon>
    </lineage>
</organism>
<evidence type="ECO:0000256" key="4">
    <source>
        <dbReference type="ARBA" id="ARBA00022801"/>
    </source>
</evidence>
<evidence type="ECO:0000313" key="11">
    <source>
        <dbReference type="Proteomes" id="UP000273282"/>
    </source>
</evidence>
<comment type="similarity">
    <text evidence="1">Belongs to the 'phage' integrase family.</text>
</comment>
<dbReference type="GO" id="GO:0015074">
    <property type="term" value="P:DNA integration"/>
    <property type="evidence" value="ECO:0007669"/>
    <property type="project" value="InterPro"/>
</dbReference>
<dbReference type="GO" id="GO:0006310">
    <property type="term" value="P:DNA recombination"/>
    <property type="evidence" value="ECO:0007669"/>
    <property type="project" value="UniProtKB-KW"/>
</dbReference>
<dbReference type="PANTHER" id="PTHR30349">
    <property type="entry name" value="PHAGE INTEGRASE-RELATED"/>
    <property type="match status" value="1"/>
</dbReference>
<dbReference type="GO" id="GO:0003677">
    <property type="term" value="F:DNA binding"/>
    <property type="evidence" value="ECO:0007669"/>
    <property type="project" value="UniProtKB-KW"/>
</dbReference>
<keyword evidence="3" id="KW-0808">Transferase</keyword>
<dbReference type="EMBL" id="MH727549">
    <property type="protein sequence ID" value="AYB69371.1"/>
    <property type="molecule type" value="Genomic_DNA"/>
</dbReference>
<dbReference type="CDD" id="cd01189">
    <property type="entry name" value="INT_ICEBs1_C_like"/>
    <property type="match status" value="1"/>
</dbReference>
<dbReference type="InterPro" id="IPR010998">
    <property type="entry name" value="Integrase_recombinase_N"/>
</dbReference>
<evidence type="ECO:0000256" key="5">
    <source>
        <dbReference type="ARBA" id="ARBA00023125"/>
    </source>
</evidence>
<keyword evidence="5" id="KW-0238">DNA-binding</keyword>
<dbReference type="Proteomes" id="UP000273282">
    <property type="component" value="Segment"/>
</dbReference>
<evidence type="ECO:0000256" key="6">
    <source>
        <dbReference type="ARBA" id="ARBA00023172"/>
    </source>
</evidence>
<evidence type="ECO:0000256" key="3">
    <source>
        <dbReference type="ARBA" id="ARBA00022679"/>
    </source>
</evidence>
<reference evidence="10 11" key="1">
    <citation type="submission" date="2018-08" db="EMBL/GenBank/DDBJ databases">
        <authorList>
            <person name="Ponder J.K."/>
            <person name="Bai Y."/>
            <person name="Zhang J."/>
            <person name="Jiang H."/>
            <person name="Camp R.W."/>
            <person name="Howard K.A."/>
            <person name="Garcia M.A."/>
            <person name="Hibshamn G.N."/>
            <person name="Valenteen J.P."/>
            <person name="Fillman C.L."/>
            <person name="Guild N.A."/>
            <person name="Molloy S.D."/>
            <person name="Garlena R.A."/>
            <person name="Russell D.A."/>
            <person name="Pope W.H."/>
            <person name="Jacobs-Sera D."/>
            <person name="Hatfull G.F."/>
        </authorList>
    </citation>
    <scope>NUCLEOTIDE SEQUENCE [LARGE SCALE GENOMIC DNA]</scope>
</reference>
<keyword evidence="7" id="KW-0229">DNA integration</keyword>
<dbReference type="InterPro" id="IPR011010">
    <property type="entry name" value="DNA_brk_join_enz"/>
</dbReference>
<evidence type="ECO:0000313" key="10">
    <source>
        <dbReference type="EMBL" id="AYB69371.1"/>
    </source>
</evidence>
<evidence type="ECO:0000259" key="9">
    <source>
        <dbReference type="PROSITE" id="PS51898"/>
    </source>
</evidence>